<keyword evidence="11" id="KW-0808">Transferase</keyword>
<feature type="transmembrane region" description="Helical" evidence="10">
    <location>
        <begin position="317"/>
        <end position="342"/>
    </location>
</feature>
<feature type="transmembrane region" description="Helical" evidence="10">
    <location>
        <begin position="394"/>
        <end position="415"/>
    </location>
</feature>
<dbReference type="EMBL" id="JAFCMP010000531">
    <property type="protein sequence ID" value="KAG5176906.1"/>
    <property type="molecule type" value="Genomic_DNA"/>
</dbReference>
<dbReference type="EC" id="2.7.7.41" evidence="4"/>
<evidence type="ECO:0000256" key="10">
    <source>
        <dbReference type="SAM" id="Phobius"/>
    </source>
</evidence>
<evidence type="ECO:0000313" key="12">
    <source>
        <dbReference type="Proteomes" id="UP000664859"/>
    </source>
</evidence>
<feature type="transmembrane region" description="Helical" evidence="10">
    <location>
        <begin position="213"/>
        <end position="231"/>
    </location>
</feature>
<dbReference type="PANTHER" id="PTHR47101">
    <property type="entry name" value="PHOSPHATIDATE CYTIDYLYLTRANSFERASE 5, CHLOROPLASTIC"/>
    <property type="match status" value="1"/>
</dbReference>
<dbReference type="Proteomes" id="UP000664859">
    <property type="component" value="Unassembled WGS sequence"/>
</dbReference>
<keyword evidence="12" id="KW-1185">Reference proteome</keyword>
<proteinExistence type="predicted"/>
<evidence type="ECO:0000256" key="1">
    <source>
        <dbReference type="ARBA" id="ARBA00001698"/>
    </source>
</evidence>
<feature type="transmembrane region" description="Helical" evidence="10">
    <location>
        <begin position="169"/>
        <end position="192"/>
    </location>
</feature>
<sequence length="472" mass="52593">MRPQLLHLRRSRGAHHRAAVVAKQHEQASQQEEEKPPAGAGDFKRRPVRGLLSPLALYWDYVAWLWKSTTIYSLDKQLGRAGVVERIRAAVATMEALERDAGERLRSSELRDEFEQTLTAARSLRAKAETFPLPSGTNAVAQAVQQQAPPIDPQRSKISNAMQRIHTGFTMGGLATFWIFMGNWGFAVGFFLQSIMAQLEYYRMAMQRGHLPARRISLVATTILFSFACWLPTYHNYAMANVGFWIMLYYLLIRKTPGTISDISTTFMGVFYAAYLPSFWVRLRGLGSILPAELVLVKRLANVWPSWAPKMLPPPDVWTTGALVTWWTYVSIIAADVGAYFVGKRFGRTKLSTISKSAGHASPNKTIEGLLGGMAFSTAMGTFAAYMLSWPMWYLTGAIYGAMLCVIGLVGDLTASMFKRDAGFKDSGNILPGHGGYLDRVDSYIFTAPPAYLYITVALPLFRRLELALFGV</sequence>
<keyword evidence="7" id="KW-0594">Phospholipid biosynthesis</keyword>
<evidence type="ECO:0000256" key="6">
    <source>
        <dbReference type="ARBA" id="ARBA00022695"/>
    </source>
</evidence>
<name>A0A836CA52_9STRA</name>
<evidence type="ECO:0000256" key="3">
    <source>
        <dbReference type="ARBA" id="ARBA00005189"/>
    </source>
</evidence>
<dbReference type="GO" id="GO:0004605">
    <property type="term" value="F:phosphatidate cytidylyltransferase activity"/>
    <property type="evidence" value="ECO:0007669"/>
    <property type="project" value="UniProtKB-EC"/>
</dbReference>
<keyword evidence="10" id="KW-0472">Membrane</keyword>
<feature type="transmembrane region" description="Helical" evidence="10">
    <location>
        <begin position="370"/>
        <end position="388"/>
    </location>
</feature>
<keyword evidence="8" id="KW-1208">Phospholipid metabolism</keyword>
<comment type="caution">
    <text evidence="11">The sequence shown here is derived from an EMBL/GenBank/DDBJ whole genome shotgun (WGS) entry which is preliminary data.</text>
</comment>
<keyword evidence="5" id="KW-0444">Lipid biosynthesis</keyword>
<dbReference type="AlphaFoldDB" id="A0A836CA52"/>
<organism evidence="11 12">
    <name type="scientific">Tribonema minus</name>
    <dbReference type="NCBI Taxonomy" id="303371"/>
    <lineage>
        <taxon>Eukaryota</taxon>
        <taxon>Sar</taxon>
        <taxon>Stramenopiles</taxon>
        <taxon>Ochrophyta</taxon>
        <taxon>PX clade</taxon>
        <taxon>Xanthophyceae</taxon>
        <taxon>Tribonematales</taxon>
        <taxon>Tribonemataceae</taxon>
        <taxon>Tribonema</taxon>
    </lineage>
</organism>
<evidence type="ECO:0000256" key="7">
    <source>
        <dbReference type="ARBA" id="ARBA00023209"/>
    </source>
</evidence>
<gene>
    <name evidence="11" type="ORF">JKP88DRAFT_202668</name>
</gene>
<evidence type="ECO:0000256" key="2">
    <source>
        <dbReference type="ARBA" id="ARBA00005119"/>
    </source>
</evidence>
<dbReference type="PANTHER" id="PTHR47101:SF1">
    <property type="entry name" value="PHOSPHATIDATE CYTIDYLYLTRANSFERASE 4, CHLOROPLASTIC"/>
    <property type="match status" value="1"/>
</dbReference>
<protein>
    <recommendedName>
        <fullName evidence="4">phosphatidate cytidylyltransferase</fullName>
        <ecNumber evidence="4">2.7.7.41</ecNumber>
    </recommendedName>
</protein>
<comment type="pathway">
    <text evidence="2">Phospholipid metabolism; CDP-diacylglycerol biosynthesis; CDP-diacylglycerol from sn-glycerol 3-phosphate: step 3/3.</text>
</comment>
<evidence type="ECO:0000313" key="11">
    <source>
        <dbReference type="EMBL" id="KAG5176906.1"/>
    </source>
</evidence>
<evidence type="ECO:0000256" key="4">
    <source>
        <dbReference type="ARBA" id="ARBA00012487"/>
    </source>
</evidence>
<accession>A0A836CA52</accession>
<evidence type="ECO:0000256" key="9">
    <source>
        <dbReference type="SAM" id="MobiDB-lite"/>
    </source>
</evidence>
<evidence type="ECO:0000256" key="5">
    <source>
        <dbReference type="ARBA" id="ARBA00022516"/>
    </source>
</evidence>
<reference evidence="11" key="1">
    <citation type="submission" date="2021-02" db="EMBL/GenBank/DDBJ databases">
        <title>First Annotated Genome of the Yellow-green Alga Tribonema minus.</title>
        <authorList>
            <person name="Mahan K.M."/>
        </authorList>
    </citation>
    <scope>NUCLEOTIDE SEQUENCE</scope>
    <source>
        <strain evidence="11">UTEX B ZZ1240</strain>
    </source>
</reference>
<feature type="region of interest" description="Disordered" evidence="9">
    <location>
        <begin position="10"/>
        <end position="45"/>
    </location>
</feature>
<dbReference type="GO" id="GO:0008654">
    <property type="term" value="P:phospholipid biosynthetic process"/>
    <property type="evidence" value="ECO:0007669"/>
    <property type="project" value="UniProtKB-KW"/>
</dbReference>
<evidence type="ECO:0000256" key="8">
    <source>
        <dbReference type="ARBA" id="ARBA00023264"/>
    </source>
</evidence>
<keyword evidence="7" id="KW-0443">Lipid metabolism</keyword>
<feature type="transmembrane region" description="Helical" evidence="10">
    <location>
        <begin position="265"/>
        <end position="283"/>
    </location>
</feature>
<dbReference type="Pfam" id="PF01148">
    <property type="entry name" value="CTP_transf_1"/>
    <property type="match status" value="1"/>
</dbReference>
<keyword evidence="10" id="KW-0812">Transmembrane</keyword>
<keyword evidence="6 11" id="KW-0548">Nucleotidyltransferase</keyword>
<comment type="pathway">
    <text evidence="3">Lipid metabolism.</text>
</comment>
<comment type="catalytic activity">
    <reaction evidence="1">
        <text>a 1,2-diacyl-sn-glycero-3-phosphate + CTP + H(+) = a CDP-1,2-diacyl-sn-glycerol + diphosphate</text>
        <dbReference type="Rhea" id="RHEA:16229"/>
        <dbReference type="ChEBI" id="CHEBI:15378"/>
        <dbReference type="ChEBI" id="CHEBI:33019"/>
        <dbReference type="ChEBI" id="CHEBI:37563"/>
        <dbReference type="ChEBI" id="CHEBI:58332"/>
        <dbReference type="ChEBI" id="CHEBI:58608"/>
        <dbReference type="EC" id="2.7.7.41"/>
    </reaction>
</comment>
<keyword evidence="10" id="KW-1133">Transmembrane helix</keyword>
<dbReference type="OrthoDB" id="10260889at2759"/>